<dbReference type="GO" id="GO:0008757">
    <property type="term" value="F:S-adenosylmethionine-dependent methyltransferase activity"/>
    <property type="evidence" value="ECO:0007669"/>
    <property type="project" value="UniProtKB-ARBA"/>
</dbReference>
<dbReference type="PANTHER" id="PTHR14614">
    <property type="entry name" value="HEPATOCELLULAR CARCINOMA-ASSOCIATED ANTIGEN"/>
    <property type="match status" value="1"/>
</dbReference>
<dbReference type="InterPro" id="IPR019410">
    <property type="entry name" value="Methyltransf_16"/>
</dbReference>
<dbReference type="STRING" id="692275.M3D5S6"/>
<dbReference type="OrthoDB" id="433955at2759"/>
<dbReference type="OMA" id="EWCVWRW"/>
<dbReference type="GeneID" id="27907487"/>
<dbReference type="GO" id="GO:0005829">
    <property type="term" value="C:cytosol"/>
    <property type="evidence" value="ECO:0007669"/>
    <property type="project" value="TreeGrafter"/>
</dbReference>
<dbReference type="Pfam" id="PF10294">
    <property type="entry name" value="Methyltransf_16"/>
    <property type="match status" value="1"/>
</dbReference>
<dbReference type="eggNOG" id="KOG2793">
    <property type="taxonomic scope" value="Eukaryota"/>
</dbReference>
<dbReference type="PANTHER" id="PTHR14614:SF156">
    <property type="entry name" value="PROTEIN-LYSINE N-METHYLTRANSFERASE EFM2"/>
    <property type="match status" value="1"/>
</dbReference>
<dbReference type="RefSeq" id="XP_016761626.1">
    <property type="nucleotide sequence ID" value="XM_016910350.1"/>
</dbReference>
<dbReference type="HOGENOM" id="CLU_049351_2_0_1"/>
<reference evidence="1 2" key="1">
    <citation type="journal article" date="2012" name="PLoS Pathog.">
        <title>Diverse lifestyles and strategies of plant pathogenesis encoded in the genomes of eighteen Dothideomycetes fungi.</title>
        <authorList>
            <person name="Ohm R.A."/>
            <person name="Feau N."/>
            <person name="Henrissat B."/>
            <person name="Schoch C.L."/>
            <person name="Horwitz B.A."/>
            <person name="Barry K.W."/>
            <person name="Condon B.J."/>
            <person name="Copeland A.C."/>
            <person name="Dhillon B."/>
            <person name="Glaser F."/>
            <person name="Hesse C.N."/>
            <person name="Kosti I."/>
            <person name="LaButti K."/>
            <person name="Lindquist E.A."/>
            <person name="Lucas S."/>
            <person name="Salamov A.A."/>
            <person name="Bradshaw R.E."/>
            <person name="Ciuffetti L."/>
            <person name="Hamelin R.C."/>
            <person name="Kema G.H.J."/>
            <person name="Lawrence C."/>
            <person name="Scott J.A."/>
            <person name="Spatafora J.W."/>
            <person name="Turgeon B.G."/>
            <person name="de Wit P.J.G.M."/>
            <person name="Zhong S."/>
            <person name="Goodwin S.B."/>
            <person name="Grigoriev I.V."/>
        </authorList>
    </citation>
    <scope>NUCLEOTIDE SEQUENCE [LARGE SCALE GENOMIC DNA]</scope>
    <source>
        <strain evidence="1 2">SO2202</strain>
    </source>
</reference>
<name>M3D5S6_SPHMS</name>
<dbReference type="EMBL" id="KB456263">
    <property type="protein sequence ID" value="EMF13505.1"/>
    <property type="molecule type" value="Genomic_DNA"/>
</dbReference>
<dbReference type="Proteomes" id="UP000016931">
    <property type="component" value="Unassembled WGS sequence"/>
</dbReference>
<sequence>MSSTKSRPFAVKADSKGNTVDIQIGELPGIVAENLGLATWGAAVVLADILYRWTEEIQTSIGQDYRKDHSSPLDLSQHIPILELGAGTGLAGLTASALWNLPAVLTDLEPVIPGIAHNISLNPSLQAFSGTLDWTQPSTLHQPTIISSSPSSSSSTKASIILAADTCYTSSHPHLITSTVKTWLQHHKSARAIFCYPLRMSYLDHARNLWSEMERQGFVAIEEGREEARELWGEIAPVPYEWSVWGWRDFHPEAVAKEEAERDKGEVGWLAM</sequence>
<organism evidence="1 2">
    <name type="scientific">Sphaerulina musiva (strain SO2202)</name>
    <name type="common">Poplar stem canker fungus</name>
    <name type="synonym">Septoria musiva</name>
    <dbReference type="NCBI Taxonomy" id="692275"/>
    <lineage>
        <taxon>Eukaryota</taxon>
        <taxon>Fungi</taxon>
        <taxon>Dikarya</taxon>
        <taxon>Ascomycota</taxon>
        <taxon>Pezizomycotina</taxon>
        <taxon>Dothideomycetes</taxon>
        <taxon>Dothideomycetidae</taxon>
        <taxon>Mycosphaerellales</taxon>
        <taxon>Mycosphaerellaceae</taxon>
        <taxon>Sphaerulina</taxon>
    </lineage>
</organism>
<proteinExistence type="predicted"/>
<accession>M3D5S6</accession>
<evidence type="ECO:0000313" key="1">
    <source>
        <dbReference type="EMBL" id="EMF13505.1"/>
    </source>
</evidence>
<evidence type="ECO:0000313" key="2">
    <source>
        <dbReference type="Proteomes" id="UP000016931"/>
    </source>
</evidence>
<dbReference type="AlphaFoldDB" id="M3D5S6"/>
<dbReference type="InterPro" id="IPR029063">
    <property type="entry name" value="SAM-dependent_MTases_sf"/>
</dbReference>
<dbReference type="Gene3D" id="3.40.50.150">
    <property type="entry name" value="Vaccinia Virus protein VP39"/>
    <property type="match status" value="1"/>
</dbReference>
<gene>
    <name evidence="1" type="ORF">SEPMUDRAFT_84377</name>
</gene>
<protein>
    <submittedName>
        <fullName evidence="1">Uncharacterized protein</fullName>
    </submittedName>
</protein>
<keyword evidence="2" id="KW-1185">Reference proteome</keyword>